<name>A0A0F9FGN5_9ZZZZ</name>
<comment type="caution">
    <text evidence="1">The sequence shown here is derived from an EMBL/GenBank/DDBJ whole genome shotgun (WGS) entry which is preliminary data.</text>
</comment>
<evidence type="ECO:0000313" key="1">
    <source>
        <dbReference type="EMBL" id="KKL50257.1"/>
    </source>
</evidence>
<dbReference type="AlphaFoldDB" id="A0A0F9FGN5"/>
<proteinExistence type="predicted"/>
<dbReference type="EMBL" id="LAZR01032668">
    <property type="protein sequence ID" value="KKL50257.1"/>
    <property type="molecule type" value="Genomic_DNA"/>
</dbReference>
<organism evidence="1">
    <name type="scientific">marine sediment metagenome</name>
    <dbReference type="NCBI Taxonomy" id="412755"/>
    <lineage>
        <taxon>unclassified sequences</taxon>
        <taxon>metagenomes</taxon>
        <taxon>ecological metagenomes</taxon>
    </lineage>
</organism>
<sequence>MYNVIGLREDGRMVLFDSYNDLPDDGVLTRAAEGFHYTQLLIISSNGIQVGRYEYENAPKLKKVTLA</sequence>
<protein>
    <submittedName>
        <fullName evidence="1">Uncharacterized protein</fullName>
    </submittedName>
</protein>
<accession>A0A0F9FGN5</accession>
<reference evidence="1" key="1">
    <citation type="journal article" date="2015" name="Nature">
        <title>Complex archaea that bridge the gap between prokaryotes and eukaryotes.</title>
        <authorList>
            <person name="Spang A."/>
            <person name="Saw J.H."/>
            <person name="Jorgensen S.L."/>
            <person name="Zaremba-Niedzwiedzka K."/>
            <person name="Martijn J."/>
            <person name="Lind A.E."/>
            <person name="van Eijk R."/>
            <person name="Schleper C."/>
            <person name="Guy L."/>
            <person name="Ettema T.J."/>
        </authorList>
    </citation>
    <scope>NUCLEOTIDE SEQUENCE</scope>
</reference>
<gene>
    <name evidence="1" type="ORF">LCGC14_2307260</name>
</gene>